<evidence type="ECO:0000259" key="10">
    <source>
        <dbReference type="Pfam" id="PF21088"/>
    </source>
</evidence>
<dbReference type="Pfam" id="PF21088">
    <property type="entry name" value="MS_channel_1st"/>
    <property type="match status" value="1"/>
</dbReference>
<dbReference type="Proteomes" id="UP001620460">
    <property type="component" value="Unassembled WGS sequence"/>
</dbReference>
<keyword evidence="3" id="KW-1003">Cell membrane</keyword>
<evidence type="ECO:0000256" key="7">
    <source>
        <dbReference type="RuleBase" id="RU369025"/>
    </source>
</evidence>
<keyword evidence="7" id="KW-0407">Ion channel</keyword>
<feature type="domain" description="Mechanosensitive ion channel MscS" evidence="8">
    <location>
        <begin position="119"/>
        <end position="185"/>
    </location>
</feature>
<dbReference type="InterPro" id="IPR006685">
    <property type="entry name" value="MscS_channel_2nd"/>
</dbReference>
<dbReference type="Pfam" id="PF21082">
    <property type="entry name" value="MS_channel_3rd"/>
    <property type="match status" value="1"/>
</dbReference>
<evidence type="ECO:0000259" key="8">
    <source>
        <dbReference type="Pfam" id="PF00924"/>
    </source>
</evidence>
<comment type="subunit">
    <text evidence="7">Homoheptamer.</text>
</comment>
<evidence type="ECO:0000259" key="9">
    <source>
        <dbReference type="Pfam" id="PF21082"/>
    </source>
</evidence>
<dbReference type="Gene3D" id="3.30.70.100">
    <property type="match status" value="1"/>
</dbReference>
<name>A0ABW8JSL4_9GAMM</name>
<dbReference type="InterPro" id="IPR011014">
    <property type="entry name" value="MscS_channel_TM-2"/>
</dbReference>
<keyword evidence="6 7" id="KW-0472">Membrane</keyword>
<keyword evidence="7" id="KW-0813">Transport</keyword>
<accession>A0ABW8JSL4</accession>
<feature type="transmembrane region" description="Helical" evidence="7">
    <location>
        <begin position="77"/>
        <end position="95"/>
    </location>
</feature>
<gene>
    <name evidence="11" type="ORF">ISP17_02460</name>
</gene>
<comment type="subcellular location">
    <subcellularLocation>
        <location evidence="7">Cell inner membrane</location>
        <topology evidence="7">Multi-pass membrane protein</topology>
    </subcellularLocation>
    <subcellularLocation>
        <location evidence="1">Cell membrane</location>
        <topology evidence="1">Multi-pass membrane protein</topology>
    </subcellularLocation>
</comment>
<keyword evidence="7" id="KW-0997">Cell inner membrane</keyword>
<dbReference type="InterPro" id="IPR045275">
    <property type="entry name" value="MscS_archaea/bacteria_type"/>
</dbReference>
<comment type="function">
    <text evidence="7">Mechanosensitive channel that participates in the regulation of osmotic pressure changes within the cell, opening in response to stretch forces in the membrane lipid bilayer, without the need for other proteins. Contributes to normal resistance to hypoosmotic shock. Forms an ion channel of 1.0 nanosiemens conductance with a slight preference for anions.</text>
</comment>
<dbReference type="RefSeq" id="WP_404629932.1">
    <property type="nucleotide sequence ID" value="NZ_JADIKM010000001.1"/>
</dbReference>
<dbReference type="Gene3D" id="1.10.287.1260">
    <property type="match status" value="1"/>
</dbReference>
<dbReference type="PANTHER" id="PTHR30221:SF1">
    <property type="entry name" value="SMALL-CONDUCTANCE MECHANOSENSITIVE CHANNEL"/>
    <property type="match status" value="1"/>
</dbReference>
<feature type="domain" description="Mechanosensitive ion channel transmembrane helices 2/3" evidence="10">
    <location>
        <begin position="77"/>
        <end position="117"/>
    </location>
</feature>
<keyword evidence="4 7" id="KW-0812">Transmembrane</keyword>
<dbReference type="EMBL" id="JADIKM010000001">
    <property type="protein sequence ID" value="MFK2902812.1"/>
    <property type="molecule type" value="Genomic_DNA"/>
</dbReference>
<keyword evidence="7" id="KW-0406">Ion transport</keyword>
<dbReference type="Gene3D" id="2.30.30.60">
    <property type="match status" value="1"/>
</dbReference>
<evidence type="ECO:0000313" key="12">
    <source>
        <dbReference type="Proteomes" id="UP001620460"/>
    </source>
</evidence>
<evidence type="ECO:0000256" key="2">
    <source>
        <dbReference type="ARBA" id="ARBA00008017"/>
    </source>
</evidence>
<dbReference type="Pfam" id="PF00924">
    <property type="entry name" value="MS_channel_2nd"/>
    <property type="match status" value="1"/>
</dbReference>
<dbReference type="Pfam" id="PF05552">
    <property type="entry name" value="MS_channel_1st_1"/>
    <property type="match status" value="1"/>
</dbReference>
<comment type="similarity">
    <text evidence="2 7">Belongs to the MscS (TC 1.A.23) family.</text>
</comment>
<proteinExistence type="inferred from homology"/>
<dbReference type="InterPro" id="IPR023408">
    <property type="entry name" value="MscS_beta-dom_sf"/>
</dbReference>
<sequence length="295" mass="31271">MRDAVASALAASAAIPLSQQDLSRYVDQAVQLGLRLAGALAVLLLGIWVARRFANVAQRAFGRANFDVTLATFLRNLLYGVLIALLVVTALQVLGVPSAPLVAALGAGGLAIGLSLQGSLSNLAWGVLLALFRPFRVGDFVEVGGTMGTVDAINLMHTQLVMPDGREAVLPNAKVGSDAIINFNRRGTRRFELTVGIGYKDDIGAAMAEIERLFAADPRILKDPAPGVWTTALGESSVDLVIRAWSTPDDFWAAQTDLLRAIKEAFDAAGITIPFPQRELTVIQGSLPASAERQS</sequence>
<feature type="transmembrane region" description="Helical" evidence="7">
    <location>
        <begin position="29"/>
        <end position="50"/>
    </location>
</feature>
<dbReference type="SUPFAM" id="SSF82689">
    <property type="entry name" value="Mechanosensitive channel protein MscS (YggB), C-terminal domain"/>
    <property type="match status" value="1"/>
</dbReference>
<evidence type="ECO:0000256" key="6">
    <source>
        <dbReference type="ARBA" id="ARBA00023136"/>
    </source>
</evidence>
<keyword evidence="12" id="KW-1185">Reference proteome</keyword>
<evidence type="ECO:0000256" key="3">
    <source>
        <dbReference type="ARBA" id="ARBA00022475"/>
    </source>
</evidence>
<dbReference type="PANTHER" id="PTHR30221">
    <property type="entry name" value="SMALL-CONDUCTANCE MECHANOSENSITIVE CHANNEL"/>
    <property type="match status" value="1"/>
</dbReference>
<dbReference type="InterPro" id="IPR008910">
    <property type="entry name" value="MSC_TM_helix"/>
</dbReference>
<dbReference type="InterPro" id="IPR049278">
    <property type="entry name" value="MS_channel_C"/>
</dbReference>
<dbReference type="SUPFAM" id="SSF50182">
    <property type="entry name" value="Sm-like ribonucleoproteins"/>
    <property type="match status" value="1"/>
</dbReference>
<dbReference type="InterPro" id="IPR049142">
    <property type="entry name" value="MS_channel_1st"/>
</dbReference>
<evidence type="ECO:0000313" key="11">
    <source>
        <dbReference type="EMBL" id="MFK2902812.1"/>
    </source>
</evidence>
<evidence type="ECO:0000256" key="1">
    <source>
        <dbReference type="ARBA" id="ARBA00004651"/>
    </source>
</evidence>
<evidence type="ECO:0000256" key="5">
    <source>
        <dbReference type="ARBA" id="ARBA00022989"/>
    </source>
</evidence>
<feature type="transmembrane region" description="Helical" evidence="7">
    <location>
        <begin position="101"/>
        <end position="132"/>
    </location>
</feature>
<keyword evidence="5 7" id="KW-1133">Transmembrane helix</keyword>
<comment type="caution">
    <text evidence="7">Lacks conserved residue(s) required for the propagation of feature annotation.</text>
</comment>
<dbReference type="SUPFAM" id="SSF82861">
    <property type="entry name" value="Mechanosensitive channel protein MscS (YggB), transmembrane region"/>
    <property type="match status" value="1"/>
</dbReference>
<protein>
    <recommendedName>
        <fullName evidence="7">Small-conductance mechanosensitive channel</fullName>
    </recommendedName>
</protein>
<organism evidence="11 12">
    <name type="scientific">Dyella ginsengisoli</name>
    <dbReference type="NCBI Taxonomy" id="363848"/>
    <lineage>
        <taxon>Bacteria</taxon>
        <taxon>Pseudomonadati</taxon>
        <taxon>Pseudomonadota</taxon>
        <taxon>Gammaproteobacteria</taxon>
        <taxon>Lysobacterales</taxon>
        <taxon>Rhodanobacteraceae</taxon>
        <taxon>Dyella</taxon>
    </lineage>
</organism>
<dbReference type="InterPro" id="IPR010920">
    <property type="entry name" value="LSM_dom_sf"/>
</dbReference>
<comment type="caution">
    <text evidence="11">The sequence shown here is derived from an EMBL/GenBank/DDBJ whole genome shotgun (WGS) entry which is preliminary data.</text>
</comment>
<reference evidence="11 12" key="1">
    <citation type="submission" date="2020-10" db="EMBL/GenBank/DDBJ databases">
        <title>Phylogeny of dyella-like bacteria.</title>
        <authorList>
            <person name="Fu J."/>
        </authorList>
    </citation>
    <scope>NUCLEOTIDE SEQUENCE [LARGE SCALE GENOMIC DNA]</scope>
    <source>
        <strain evidence="11 12">Gsoil3046</strain>
    </source>
</reference>
<dbReference type="InterPro" id="IPR011066">
    <property type="entry name" value="MscS_channel_C_sf"/>
</dbReference>
<evidence type="ECO:0000256" key="4">
    <source>
        <dbReference type="ARBA" id="ARBA00022692"/>
    </source>
</evidence>
<feature type="domain" description="Mechanosensitive ion channel MscS C-terminal" evidence="9">
    <location>
        <begin position="192"/>
        <end position="273"/>
    </location>
</feature>